<dbReference type="OrthoDB" id="1939654at2759"/>
<evidence type="ECO:0000313" key="2">
    <source>
        <dbReference type="EMBL" id="KAE8099285.1"/>
    </source>
</evidence>
<dbReference type="PANTHER" id="PTHR35117">
    <property type="entry name" value="MYOSIN-M HEAVY PROTEIN"/>
    <property type="match status" value="1"/>
</dbReference>
<organism evidence="2 3">
    <name type="scientific">Carpinus fangiana</name>
    <dbReference type="NCBI Taxonomy" id="176857"/>
    <lineage>
        <taxon>Eukaryota</taxon>
        <taxon>Viridiplantae</taxon>
        <taxon>Streptophyta</taxon>
        <taxon>Embryophyta</taxon>
        <taxon>Tracheophyta</taxon>
        <taxon>Spermatophyta</taxon>
        <taxon>Magnoliopsida</taxon>
        <taxon>eudicotyledons</taxon>
        <taxon>Gunneridae</taxon>
        <taxon>Pentapetalae</taxon>
        <taxon>rosids</taxon>
        <taxon>fabids</taxon>
        <taxon>Fagales</taxon>
        <taxon>Betulaceae</taxon>
        <taxon>Carpinus</taxon>
    </lineage>
</organism>
<keyword evidence="3" id="KW-1185">Reference proteome</keyword>
<protein>
    <recommendedName>
        <fullName evidence="4">LisH domain-containing protein</fullName>
    </recommendedName>
</protein>
<accession>A0A5N6RKJ6</accession>
<dbReference type="AlphaFoldDB" id="A0A5N6RKJ6"/>
<gene>
    <name evidence="2" type="ORF">FH972_017278</name>
</gene>
<feature type="compositionally biased region" description="Polar residues" evidence="1">
    <location>
        <begin position="263"/>
        <end position="283"/>
    </location>
</feature>
<reference evidence="2 3" key="1">
    <citation type="submission" date="2019-06" db="EMBL/GenBank/DDBJ databases">
        <title>A chromosomal-level reference genome of Carpinus fangiana (Coryloideae, Betulaceae).</title>
        <authorList>
            <person name="Yang X."/>
            <person name="Wang Z."/>
            <person name="Zhang L."/>
            <person name="Hao G."/>
            <person name="Liu J."/>
            <person name="Yang Y."/>
        </authorList>
    </citation>
    <scope>NUCLEOTIDE SEQUENCE [LARGE SCALE GENOMIC DNA]</scope>
    <source>
        <strain evidence="2">Cfa_2016G</strain>
        <tissue evidence="2">Leaf</tissue>
    </source>
</reference>
<dbReference type="Proteomes" id="UP000327013">
    <property type="component" value="Chromosome 7"/>
</dbReference>
<evidence type="ECO:0000256" key="1">
    <source>
        <dbReference type="SAM" id="MobiDB-lite"/>
    </source>
</evidence>
<feature type="region of interest" description="Disordered" evidence="1">
    <location>
        <begin position="263"/>
        <end position="302"/>
    </location>
</feature>
<evidence type="ECO:0008006" key="4">
    <source>
        <dbReference type="Google" id="ProtNLM"/>
    </source>
</evidence>
<feature type="compositionally biased region" description="Polar residues" evidence="1">
    <location>
        <begin position="205"/>
        <end position="216"/>
    </location>
</feature>
<proteinExistence type="predicted"/>
<feature type="region of interest" description="Disordered" evidence="1">
    <location>
        <begin position="158"/>
        <end position="216"/>
    </location>
</feature>
<name>A0A5N6RKJ6_9ROSI</name>
<dbReference type="EMBL" id="CM017327">
    <property type="protein sequence ID" value="KAE8099285.1"/>
    <property type="molecule type" value="Genomic_DNA"/>
</dbReference>
<evidence type="ECO:0000313" key="3">
    <source>
        <dbReference type="Proteomes" id="UP000327013"/>
    </source>
</evidence>
<dbReference type="PANTHER" id="PTHR35117:SF1">
    <property type="entry name" value="MYOSIN-M HEAVY PROTEIN"/>
    <property type="match status" value="1"/>
</dbReference>
<sequence>MRNRSRAKKPEAFGKGKVTPIQVAFIVDRYLLDNNYSETRSVFRTEASSLISNSPVREAPKSLLTLGAMLDEYICLKEQKVMVDQERVRLEQEKCRVQSLLQGMQAVMNTYNSSGGFPSQMNISSGASRSAVVAVPQPFLPNSSPSVNNTPTVNPVSTPVNTIMKPGSLSSPITDPSVKKRKDYKVSLDAPQAAKRSRSKVPARNFTNRGVNTLPQSDNAVDCQEIAQPSCAIRSSPDNCLPDEPLVQGSSVAKCLFNQPLLSIPSNSSDPKTPVRPNSSPGDKSTPHLEISSSANCSNRNTSQVVTPTRCTVISSKRVTVSPNSQILYSMERSHCISASSPIKTNLKRQSRRDHVKGRLDFDVSDVATNSDKPIVDEISTSESGKEVDIFDIDFPNLDALGDFSFSEMLGDLDLGLEGVDYTCHSTLGSSVDTISGSSSPESVDVNARANQLMSEYSSTVTEVLSGKGMNINGPDSLTAVKSITQCITILSPAKSRRSSLDRDYRSEETDCLKE</sequence>
<feature type="compositionally biased region" description="Polar residues" evidence="1">
    <location>
        <begin position="291"/>
        <end position="302"/>
    </location>
</feature>